<dbReference type="EMBL" id="BKCJ011610413">
    <property type="protein sequence ID" value="GFD43969.1"/>
    <property type="molecule type" value="Genomic_DNA"/>
</dbReference>
<proteinExistence type="predicted"/>
<dbReference type="AlphaFoldDB" id="A0A699WB28"/>
<feature type="compositionally biased region" description="Acidic residues" evidence="1">
    <location>
        <begin position="33"/>
        <end position="52"/>
    </location>
</feature>
<accession>A0A699WB28</accession>
<evidence type="ECO:0000256" key="1">
    <source>
        <dbReference type="SAM" id="MobiDB-lite"/>
    </source>
</evidence>
<feature type="region of interest" description="Disordered" evidence="1">
    <location>
        <begin position="27"/>
        <end position="52"/>
    </location>
</feature>
<comment type="caution">
    <text evidence="2">The sequence shown here is derived from an EMBL/GenBank/DDBJ whole genome shotgun (WGS) entry which is preliminary data.</text>
</comment>
<protein>
    <submittedName>
        <fullName evidence="2">Uncharacterized protein</fullName>
    </submittedName>
</protein>
<sequence>MPLTHIPLRAILGMLQIGIRAKVIENQVKNTEDPEEDDDEDPEEDPADYPAD</sequence>
<feature type="non-terminal residue" evidence="2">
    <location>
        <position position="52"/>
    </location>
</feature>
<gene>
    <name evidence="2" type="ORF">Tci_915938</name>
</gene>
<evidence type="ECO:0000313" key="2">
    <source>
        <dbReference type="EMBL" id="GFD43969.1"/>
    </source>
</evidence>
<reference evidence="2" key="1">
    <citation type="journal article" date="2019" name="Sci. Rep.">
        <title>Draft genome of Tanacetum cinerariifolium, the natural source of mosquito coil.</title>
        <authorList>
            <person name="Yamashiro T."/>
            <person name="Shiraishi A."/>
            <person name="Satake H."/>
            <person name="Nakayama K."/>
        </authorList>
    </citation>
    <scope>NUCLEOTIDE SEQUENCE</scope>
</reference>
<organism evidence="2">
    <name type="scientific">Tanacetum cinerariifolium</name>
    <name type="common">Dalmatian daisy</name>
    <name type="synonym">Chrysanthemum cinerariifolium</name>
    <dbReference type="NCBI Taxonomy" id="118510"/>
    <lineage>
        <taxon>Eukaryota</taxon>
        <taxon>Viridiplantae</taxon>
        <taxon>Streptophyta</taxon>
        <taxon>Embryophyta</taxon>
        <taxon>Tracheophyta</taxon>
        <taxon>Spermatophyta</taxon>
        <taxon>Magnoliopsida</taxon>
        <taxon>eudicotyledons</taxon>
        <taxon>Gunneridae</taxon>
        <taxon>Pentapetalae</taxon>
        <taxon>asterids</taxon>
        <taxon>campanulids</taxon>
        <taxon>Asterales</taxon>
        <taxon>Asteraceae</taxon>
        <taxon>Asteroideae</taxon>
        <taxon>Anthemideae</taxon>
        <taxon>Anthemidinae</taxon>
        <taxon>Tanacetum</taxon>
    </lineage>
</organism>
<name>A0A699WB28_TANCI</name>